<evidence type="ECO:0000313" key="1">
    <source>
        <dbReference type="EMBL" id="KAF9473892.1"/>
    </source>
</evidence>
<sequence>MTRILNGAPLELNITASQTKHTIDETDPMRALREENMPIYQQIQEMEKSLDQLREVHASNIAKMNRTLDPLARLPIELVRIIFTNLRPPSLEPSFCHHSPKFDEVSKAVMLPILLSSICRAWRDVAFTTADLWNTIFINIYNNSDTEVLRKWLERSSRHPLYMYLFAAGTENHSRTLSIDKRARMKHIMGVANEYVKRCIYLNLNIPVQFIKHVHYDGSRQTLLKSLTLRNSEYDGPGYGPDIRIETSSNLRHIHIHGISTDGLRMYWETVTRASCYFATTVPMVCRLLQRAPFLRHLVTGDLCDVTASTDVFPPFLHHHRLTYLEVTLKRLADDSEQSLLSRLVLPALKYLSVCAEGVRDLSPISDFVQRSACSLKQLNIEIGMSEVYSLPMLLEKIPSVEKLILDYQDDHPDGLILPPILPPPSVLQEIIGINEDRFLPRLKEVNIVVDYYPRVFRVDLDLHPPALTVPTLEPSSLKPLYLYHLLCPDILFALQPPIVENCFKDVDLDPSLGNMEPFKFFFTRFLVKYDCQHAIPSSNTIHCAY</sequence>
<reference evidence="1" key="1">
    <citation type="submission" date="2020-11" db="EMBL/GenBank/DDBJ databases">
        <authorList>
            <consortium name="DOE Joint Genome Institute"/>
            <person name="Ahrendt S."/>
            <person name="Riley R."/>
            <person name="Andreopoulos W."/>
            <person name="Labutti K."/>
            <person name="Pangilinan J."/>
            <person name="Ruiz-Duenas F.J."/>
            <person name="Barrasa J.M."/>
            <person name="Sanchez-Garcia M."/>
            <person name="Camarero S."/>
            <person name="Miyauchi S."/>
            <person name="Serrano A."/>
            <person name="Linde D."/>
            <person name="Babiker R."/>
            <person name="Drula E."/>
            <person name="Ayuso-Fernandez I."/>
            <person name="Pacheco R."/>
            <person name="Padilla G."/>
            <person name="Ferreira P."/>
            <person name="Barriuso J."/>
            <person name="Kellner H."/>
            <person name="Castanera R."/>
            <person name="Alfaro M."/>
            <person name="Ramirez L."/>
            <person name="Pisabarro A.G."/>
            <person name="Kuo A."/>
            <person name="Tritt A."/>
            <person name="Lipzen A."/>
            <person name="He G."/>
            <person name="Yan M."/>
            <person name="Ng V."/>
            <person name="Cullen D."/>
            <person name="Martin F."/>
            <person name="Rosso M.-N."/>
            <person name="Henrissat B."/>
            <person name="Hibbett D."/>
            <person name="Martinez A.T."/>
            <person name="Grigoriev I.V."/>
        </authorList>
    </citation>
    <scope>NUCLEOTIDE SEQUENCE</scope>
    <source>
        <strain evidence="1">CIRM-BRFM 674</strain>
    </source>
</reference>
<name>A0A9P5YR28_9AGAR</name>
<keyword evidence="2" id="KW-1185">Reference proteome</keyword>
<gene>
    <name evidence="1" type="ORF">BDN70DRAFT_885421</name>
</gene>
<dbReference type="OrthoDB" id="2269034at2759"/>
<dbReference type="AlphaFoldDB" id="A0A9P5YR28"/>
<comment type="caution">
    <text evidence="1">The sequence shown here is derived from an EMBL/GenBank/DDBJ whole genome shotgun (WGS) entry which is preliminary data.</text>
</comment>
<evidence type="ECO:0008006" key="3">
    <source>
        <dbReference type="Google" id="ProtNLM"/>
    </source>
</evidence>
<proteinExistence type="predicted"/>
<accession>A0A9P5YR28</accession>
<dbReference type="Proteomes" id="UP000807469">
    <property type="component" value="Unassembled WGS sequence"/>
</dbReference>
<protein>
    <recommendedName>
        <fullName evidence="3">F-box domain-containing protein</fullName>
    </recommendedName>
</protein>
<organism evidence="1 2">
    <name type="scientific">Pholiota conissans</name>
    <dbReference type="NCBI Taxonomy" id="109636"/>
    <lineage>
        <taxon>Eukaryota</taxon>
        <taxon>Fungi</taxon>
        <taxon>Dikarya</taxon>
        <taxon>Basidiomycota</taxon>
        <taxon>Agaricomycotina</taxon>
        <taxon>Agaricomycetes</taxon>
        <taxon>Agaricomycetidae</taxon>
        <taxon>Agaricales</taxon>
        <taxon>Agaricineae</taxon>
        <taxon>Strophariaceae</taxon>
        <taxon>Pholiota</taxon>
    </lineage>
</organism>
<dbReference type="SUPFAM" id="SSF52047">
    <property type="entry name" value="RNI-like"/>
    <property type="match status" value="1"/>
</dbReference>
<dbReference type="EMBL" id="MU155409">
    <property type="protein sequence ID" value="KAF9473892.1"/>
    <property type="molecule type" value="Genomic_DNA"/>
</dbReference>
<evidence type="ECO:0000313" key="2">
    <source>
        <dbReference type="Proteomes" id="UP000807469"/>
    </source>
</evidence>